<gene>
    <name evidence="3" type="primary">kduD</name>
    <name evidence="3" type="ORF">SERIO_v1c02510</name>
</gene>
<dbReference type="GO" id="GO:0016616">
    <property type="term" value="F:oxidoreductase activity, acting on the CH-OH group of donors, NAD or NADP as acceptor"/>
    <property type="evidence" value="ECO:0007669"/>
    <property type="project" value="TreeGrafter"/>
</dbReference>
<reference evidence="3 4" key="1">
    <citation type="journal article" date="2015" name="Genome Biol. Evol.">
        <title>Found and Lost: The Fates of Horizontally Acquired Genes in Arthropod-Symbiotic Spiroplasma.</title>
        <authorList>
            <person name="Lo W.S."/>
            <person name="Gasparich G.E."/>
            <person name="Kuo C.H."/>
        </authorList>
    </citation>
    <scope>NUCLEOTIDE SEQUENCE [LARGE SCALE GENOMIC DNA]</scope>
    <source>
        <strain evidence="4">TDA-040725-5</strain>
    </source>
</reference>
<dbReference type="SUPFAM" id="SSF51735">
    <property type="entry name" value="NAD(P)-binding Rossmann-fold domains"/>
    <property type="match status" value="1"/>
</dbReference>
<evidence type="ECO:0000313" key="3">
    <source>
        <dbReference type="EMBL" id="AKM53835.1"/>
    </source>
</evidence>
<name>A0A0H3XHM4_9MOLU</name>
<sequence>MPKNILDTNISDFLIKKFSLVNKVALVTGGNTGIGYEIALALAKAGADLYIFCYDNTNTAQMEKEVVKLGRKIVFEYGDLTNSKTLVQIVPHVLQNFQHLDIVVNNAGAISRTPILSGTDEEWQHVLAINLTAVYQLSREAAQVMVNQQSGKIINIASMLSYQGGKFVPSYTASKHGVAGLTKAFCNELASYNIQVNAIAPGYIETANTAPIRQDPVRSAEILNRIPSGRWGQPQDLGLTAVFLASPASDYLNGSLISVDGGWLAR</sequence>
<dbReference type="PANTHER" id="PTHR42760">
    <property type="entry name" value="SHORT-CHAIN DEHYDROGENASES/REDUCTASES FAMILY MEMBER"/>
    <property type="match status" value="1"/>
</dbReference>
<evidence type="ECO:0000256" key="2">
    <source>
        <dbReference type="ARBA" id="ARBA00023002"/>
    </source>
</evidence>
<dbReference type="KEGG" id="seri:SERIO_v1c02510"/>
<dbReference type="FunFam" id="3.40.50.720:FF:000084">
    <property type="entry name" value="Short-chain dehydrogenase reductase"/>
    <property type="match status" value="1"/>
</dbReference>
<dbReference type="Gene3D" id="3.40.50.720">
    <property type="entry name" value="NAD(P)-binding Rossmann-like Domain"/>
    <property type="match status" value="1"/>
</dbReference>
<dbReference type="PANTHER" id="PTHR42760:SF5">
    <property type="entry name" value="2-DEHYDRO-3-DEOXY-D-GLUCONATE 5-DEHYDROGENASE"/>
    <property type="match status" value="1"/>
</dbReference>
<dbReference type="RefSeq" id="WP_047791105.1">
    <property type="nucleotide sequence ID" value="NZ_CP011856.1"/>
</dbReference>
<dbReference type="EMBL" id="CP011856">
    <property type="protein sequence ID" value="AKM53835.1"/>
    <property type="molecule type" value="Genomic_DNA"/>
</dbReference>
<protein>
    <submittedName>
        <fullName evidence="3">2-deoxy-D-gluconate 3-dehydrogenase</fullName>
    </submittedName>
</protein>
<organism evidence="3 4">
    <name type="scientific">Spiroplasma eriocheiris</name>
    <dbReference type="NCBI Taxonomy" id="315358"/>
    <lineage>
        <taxon>Bacteria</taxon>
        <taxon>Bacillati</taxon>
        <taxon>Mycoplasmatota</taxon>
        <taxon>Mollicutes</taxon>
        <taxon>Entomoplasmatales</taxon>
        <taxon>Spiroplasmataceae</taxon>
        <taxon>Spiroplasma</taxon>
    </lineage>
</organism>
<comment type="similarity">
    <text evidence="1">Belongs to the short-chain dehydrogenases/reductases (SDR) family.</text>
</comment>
<dbReference type="PATRIC" id="fig|743698.3.peg.253"/>
<keyword evidence="4" id="KW-1185">Reference proteome</keyword>
<dbReference type="InterPro" id="IPR036291">
    <property type="entry name" value="NAD(P)-bd_dom_sf"/>
</dbReference>
<dbReference type="PROSITE" id="PS00061">
    <property type="entry name" value="ADH_SHORT"/>
    <property type="match status" value="1"/>
</dbReference>
<dbReference type="PRINTS" id="PR00080">
    <property type="entry name" value="SDRFAMILY"/>
</dbReference>
<dbReference type="Proteomes" id="UP000035661">
    <property type="component" value="Chromosome"/>
</dbReference>
<proteinExistence type="inferred from homology"/>
<evidence type="ECO:0000256" key="1">
    <source>
        <dbReference type="ARBA" id="ARBA00006484"/>
    </source>
</evidence>
<dbReference type="NCBIfam" id="NF005390">
    <property type="entry name" value="PRK06935.1"/>
    <property type="match status" value="1"/>
</dbReference>
<evidence type="ECO:0000313" key="4">
    <source>
        <dbReference type="Proteomes" id="UP000035661"/>
    </source>
</evidence>
<dbReference type="PRINTS" id="PR00081">
    <property type="entry name" value="GDHRDH"/>
</dbReference>
<dbReference type="STRING" id="315358.SERIO_v1c02510"/>
<dbReference type="InterPro" id="IPR020904">
    <property type="entry name" value="Sc_DH/Rdtase_CS"/>
</dbReference>
<reference evidence="4" key="2">
    <citation type="submission" date="2015-06" db="EMBL/GenBank/DDBJ databases">
        <title>Complete genome sequence of Spiroplasma eriocheiris TDA-040725-5 (DSM 21848).</title>
        <authorList>
            <person name="Lo W.-S."/>
            <person name="Kuo C.-H."/>
        </authorList>
    </citation>
    <scope>NUCLEOTIDE SEQUENCE [LARGE SCALE GENOMIC DNA]</scope>
    <source>
        <strain evidence="4">TDA-040725-5</strain>
    </source>
</reference>
<dbReference type="InterPro" id="IPR002347">
    <property type="entry name" value="SDR_fam"/>
</dbReference>
<dbReference type="Pfam" id="PF13561">
    <property type="entry name" value="adh_short_C2"/>
    <property type="match status" value="1"/>
</dbReference>
<accession>A0A0H3XHM4</accession>
<dbReference type="AlphaFoldDB" id="A0A0H3XHM4"/>
<keyword evidence="2" id="KW-0560">Oxidoreductase</keyword>